<dbReference type="InterPro" id="IPR013861">
    <property type="entry name" value="TMEM115/Pdh1/Rbl19"/>
</dbReference>
<evidence type="ECO:0000256" key="1">
    <source>
        <dbReference type="ARBA" id="ARBA00004141"/>
    </source>
</evidence>
<dbReference type="Proteomes" id="UP000294847">
    <property type="component" value="Chromosome 6"/>
</dbReference>
<organism evidence="5 6">
    <name type="scientific">Pyricularia oryzae</name>
    <name type="common">Rice blast fungus</name>
    <name type="synonym">Magnaporthe oryzae</name>
    <dbReference type="NCBI Taxonomy" id="318829"/>
    <lineage>
        <taxon>Eukaryota</taxon>
        <taxon>Fungi</taxon>
        <taxon>Dikarya</taxon>
        <taxon>Ascomycota</taxon>
        <taxon>Pezizomycotina</taxon>
        <taxon>Sordariomycetes</taxon>
        <taxon>Sordariomycetidae</taxon>
        <taxon>Magnaporthales</taxon>
        <taxon>Pyriculariaceae</taxon>
        <taxon>Pyricularia</taxon>
    </lineage>
</organism>
<evidence type="ECO:0000313" key="6">
    <source>
        <dbReference type="Proteomes" id="UP000294847"/>
    </source>
</evidence>
<dbReference type="AlphaFoldDB" id="A0A4V1C7W4"/>
<evidence type="ECO:0000256" key="3">
    <source>
        <dbReference type="ARBA" id="ARBA00022989"/>
    </source>
</evidence>
<dbReference type="InterPro" id="IPR035952">
    <property type="entry name" value="Rhomboid-like_sf"/>
</dbReference>
<dbReference type="GO" id="GO:0016020">
    <property type="term" value="C:membrane"/>
    <property type="evidence" value="ECO:0007669"/>
    <property type="project" value="UniProtKB-SubCell"/>
</dbReference>
<dbReference type="SUPFAM" id="SSF144091">
    <property type="entry name" value="Rhomboid-like"/>
    <property type="match status" value="1"/>
</dbReference>
<reference evidence="5 6" key="1">
    <citation type="journal article" date="2019" name="Mol. Biol. Evol.">
        <title>Blast fungal genomes show frequent chromosomal changes, gene gains and losses, and effector gene turnover.</title>
        <authorList>
            <person name="Gomez Luciano L.B."/>
            <person name="Jason Tsai I."/>
            <person name="Chuma I."/>
            <person name="Tosa Y."/>
            <person name="Chen Y.H."/>
            <person name="Li J.Y."/>
            <person name="Li M.Y."/>
            <person name="Jade Lu M.Y."/>
            <person name="Nakayashiki H."/>
            <person name="Li W.H."/>
        </authorList>
    </citation>
    <scope>NUCLEOTIDE SEQUENCE [LARGE SCALE GENOMIC DNA]</scope>
    <source>
        <strain evidence="5">MZ5-1-6</strain>
    </source>
</reference>
<dbReference type="OMA" id="RYRQFWR"/>
<dbReference type="SMART" id="SM01160">
    <property type="entry name" value="DUF1751"/>
    <property type="match status" value="1"/>
</dbReference>
<evidence type="ECO:0000256" key="4">
    <source>
        <dbReference type="ARBA" id="ARBA00023136"/>
    </source>
</evidence>
<gene>
    <name evidence="5" type="ORF">PoMZ_06499</name>
</gene>
<sequence>MSFANAPVTRSLVLGLVVTSIGATLFDVKHYFYLLIDPHILRYHQPWRALLFQLCYTNSSEVLFAAMCLYNMRIIERIWGSRKYASFVVVAGALTTLMLPMLVLVLRTLTFGAFNYLPAGPTPILFAILAQYHAAVPHVYQYRLALSAAPPTDEQFVGVTFSNKSYKYFLAIQLALSQWPGSLLSAVVGWTIGYAWRTDLLPGSLTKWRVPGWLVGMRTARRRQEFDGLRRRLEDEDVTGAASGSQVAQDTDAGRRRTVGQQIFDEFRGSL</sequence>
<name>A0A4V1C7W4_PYROR</name>
<dbReference type="EMBL" id="CP034209">
    <property type="protein sequence ID" value="QBZ64798.1"/>
    <property type="molecule type" value="Genomic_DNA"/>
</dbReference>
<evidence type="ECO:0000313" key="5">
    <source>
        <dbReference type="EMBL" id="QBZ64798.1"/>
    </source>
</evidence>
<dbReference type="PANTHER" id="PTHR43066">
    <property type="entry name" value="RHOMBOID-RELATED PROTEIN"/>
    <property type="match status" value="1"/>
</dbReference>
<accession>A0A4V1C7W4</accession>
<dbReference type="GO" id="GO:0006890">
    <property type="term" value="P:retrograde vesicle-mediated transport, Golgi to endoplasmic reticulum"/>
    <property type="evidence" value="ECO:0007669"/>
    <property type="project" value="InterPro"/>
</dbReference>
<keyword evidence="2" id="KW-0812">Transmembrane</keyword>
<dbReference type="VEuPathDB" id="FungiDB:M_BR32_EuGene_00070641"/>
<comment type="subcellular location">
    <subcellularLocation>
        <location evidence="1">Membrane</location>
        <topology evidence="1">Multi-pass membrane protein</topology>
    </subcellularLocation>
</comment>
<keyword evidence="4" id="KW-0472">Membrane</keyword>
<dbReference type="PANTHER" id="PTHR43066:SF21">
    <property type="entry name" value="UBIQUITIN-ASSOCIATED DOMAIN-CONTAINING PROTEIN 2"/>
    <property type="match status" value="1"/>
</dbReference>
<dbReference type="Gene3D" id="1.20.1540.10">
    <property type="entry name" value="Rhomboid-like"/>
    <property type="match status" value="1"/>
</dbReference>
<keyword evidence="3" id="KW-1133">Transmembrane helix</keyword>
<dbReference type="GO" id="GO:0004252">
    <property type="term" value="F:serine-type endopeptidase activity"/>
    <property type="evidence" value="ECO:0007669"/>
    <property type="project" value="TreeGrafter"/>
</dbReference>
<proteinExistence type="predicted"/>
<protein>
    <submittedName>
        <fullName evidence="5">Uncharacterized protein</fullName>
    </submittedName>
</protein>
<dbReference type="Pfam" id="PF08551">
    <property type="entry name" value="DUF1751"/>
    <property type="match status" value="1"/>
</dbReference>
<evidence type="ECO:0000256" key="2">
    <source>
        <dbReference type="ARBA" id="ARBA00022692"/>
    </source>
</evidence>